<dbReference type="PANTHER" id="PTHR36839:SF1">
    <property type="entry name" value="METALLO-BETA-LACTAMASE FAMILY PROTEIN (AFU_ORTHOLOGUE AFUA_5G12770)"/>
    <property type="match status" value="1"/>
</dbReference>
<gene>
    <name evidence="1" type="ORF">M430DRAFT_109696</name>
</gene>
<accession>A0A2T3ARE4</accession>
<dbReference type="Proteomes" id="UP000241818">
    <property type="component" value="Unassembled WGS sequence"/>
</dbReference>
<dbReference type="InterPro" id="IPR036866">
    <property type="entry name" value="RibonucZ/Hydroxyglut_hydro"/>
</dbReference>
<dbReference type="PANTHER" id="PTHR36839">
    <property type="entry name" value="METALLO-BETA-LACTAMASE FAMILY PROTEIN (AFU_ORTHOLOGUE AFUA_5G12770)"/>
    <property type="match status" value="1"/>
</dbReference>
<reference evidence="1 2" key="1">
    <citation type="journal article" date="2018" name="New Phytol.">
        <title>Comparative genomics and transcriptomics depict ericoid mycorrhizal fungi as versatile saprotrophs and plant mutualists.</title>
        <authorList>
            <person name="Martino E."/>
            <person name="Morin E."/>
            <person name="Grelet G.A."/>
            <person name="Kuo A."/>
            <person name="Kohler A."/>
            <person name="Daghino S."/>
            <person name="Barry K.W."/>
            <person name="Cichocki N."/>
            <person name="Clum A."/>
            <person name="Dockter R.B."/>
            <person name="Hainaut M."/>
            <person name="Kuo R.C."/>
            <person name="LaButti K."/>
            <person name="Lindahl B.D."/>
            <person name="Lindquist E.A."/>
            <person name="Lipzen A."/>
            <person name="Khouja H.R."/>
            <person name="Magnuson J."/>
            <person name="Murat C."/>
            <person name="Ohm R.A."/>
            <person name="Singer S.W."/>
            <person name="Spatafora J.W."/>
            <person name="Wang M."/>
            <person name="Veneault-Fourrey C."/>
            <person name="Henrissat B."/>
            <person name="Grigoriev I.V."/>
            <person name="Martin F.M."/>
            <person name="Perotto S."/>
        </authorList>
    </citation>
    <scope>NUCLEOTIDE SEQUENCE [LARGE SCALE GENOMIC DNA]</scope>
    <source>
        <strain evidence="1 2">ATCC 22711</strain>
    </source>
</reference>
<dbReference type="STRING" id="857342.A0A2T3ARE4"/>
<name>A0A2T3ARE4_AMORE</name>
<dbReference type="GeneID" id="36569381"/>
<dbReference type="RefSeq" id="XP_024717222.1">
    <property type="nucleotide sequence ID" value="XM_024861300.1"/>
</dbReference>
<keyword evidence="2" id="KW-1185">Reference proteome</keyword>
<evidence type="ECO:0000313" key="2">
    <source>
        <dbReference type="Proteomes" id="UP000241818"/>
    </source>
</evidence>
<dbReference type="AlphaFoldDB" id="A0A2T3ARE4"/>
<organism evidence="1 2">
    <name type="scientific">Amorphotheca resinae ATCC 22711</name>
    <dbReference type="NCBI Taxonomy" id="857342"/>
    <lineage>
        <taxon>Eukaryota</taxon>
        <taxon>Fungi</taxon>
        <taxon>Dikarya</taxon>
        <taxon>Ascomycota</taxon>
        <taxon>Pezizomycotina</taxon>
        <taxon>Leotiomycetes</taxon>
        <taxon>Helotiales</taxon>
        <taxon>Amorphothecaceae</taxon>
        <taxon>Amorphotheca</taxon>
    </lineage>
</organism>
<evidence type="ECO:0000313" key="1">
    <source>
        <dbReference type="EMBL" id="PSS08824.1"/>
    </source>
</evidence>
<protein>
    <recommendedName>
        <fullName evidence="3">Metallo-beta-lactamase domain-containing protein</fullName>
    </recommendedName>
</protein>
<dbReference type="EMBL" id="KZ679018">
    <property type="protein sequence ID" value="PSS08824.1"/>
    <property type="molecule type" value="Genomic_DNA"/>
</dbReference>
<proteinExistence type="predicted"/>
<evidence type="ECO:0008006" key="3">
    <source>
        <dbReference type="Google" id="ProtNLM"/>
    </source>
</evidence>
<dbReference type="Gene3D" id="3.60.15.10">
    <property type="entry name" value="Ribonuclease Z/Hydroxyacylglutathione hydrolase-like"/>
    <property type="match status" value="1"/>
</dbReference>
<dbReference type="OrthoDB" id="17458at2759"/>
<sequence length="314" mass="35090">MSHHTENLLVCSACGTQFDVEDRALLTRCRICDDPRQFVPPTGQAFTTLAEMKKAGFRNKWKELDGDERFWSVWTEPKFAIGQRAILIKTPLGNVLWDCISFLDEETINRINGMGGLAAIVISHPHYYTTHLEWAETFDCPVYLSWEDKEWLNRLDRLGKARTFIEGSEEEIEVQGEKTGVKALKLGGHFPGSLVCLAFGRLLVADTLVTTPSGLGDWSKGPDAGKGGRPPGMNSFAFMWSIPNMIPLSPEEVAVMWNVLKNHEFESTHGAFVGTDVRSGSGGSSASVKTRVLESMQIQVRNMGWRDHPFLRET</sequence>
<dbReference type="SUPFAM" id="SSF56281">
    <property type="entry name" value="Metallo-hydrolase/oxidoreductase"/>
    <property type="match status" value="1"/>
</dbReference>
<dbReference type="InParanoid" id="A0A2T3ARE4"/>